<keyword evidence="3 7" id="KW-0547">Nucleotide-binding</keyword>
<dbReference type="CDD" id="cd00200">
    <property type="entry name" value="WD40"/>
    <property type="match status" value="1"/>
</dbReference>
<feature type="repeat" description="WD" evidence="6">
    <location>
        <begin position="381"/>
        <end position="416"/>
    </location>
</feature>
<dbReference type="PROSITE" id="PS50294">
    <property type="entry name" value="WD_REPEATS_REGION"/>
    <property type="match status" value="4"/>
</dbReference>
<dbReference type="SUPFAM" id="SSF56112">
    <property type="entry name" value="Protein kinase-like (PK-like)"/>
    <property type="match status" value="1"/>
</dbReference>
<dbReference type="PROSITE" id="PS50082">
    <property type="entry name" value="WD_REPEATS_2"/>
    <property type="match status" value="4"/>
</dbReference>
<evidence type="ECO:0000313" key="13">
    <source>
        <dbReference type="Proteomes" id="UP000180166"/>
    </source>
</evidence>
<dbReference type="GO" id="GO:0005524">
    <property type="term" value="F:ATP binding"/>
    <property type="evidence" value="ECO:0007669"/>
    <property type="project" value="UniProtKB-UniRule"/>
</dbReference>
<evidence type="ECO:0000256" key="3">
    <source>
        <dbReference type="ARBA" id="ARBA00022741"/>
    </source>
</evidence>
<dbReference type="PROSITE" id="PS00108">
    <property type="entry name" value="PROTEIN_KINASE_ST"/>
    <property type="match status" value="1"/>
</dbReference>
<keyword evidence="12" id="KW-1185">Reference proteome</keyword>
<reference evidence="12" key="1">
    <citation type="submission" date="2015-07" db="EMBL/GenBank/DDBJ databases">
        <title>Nocardia seriolae U-1 whole genome shotgun sequence.</title>
        <authorList>
            <person name="Imajoh M."/>
            <person name="Fukumoto Y."/>
            <person name="Sukeda M."/>
            <person name="Yamane J."/>
            <person name="Yamasaki K."/>
            <person name="Shimizu M."/>
            <person name="Ohnishi K."/>
            <person name="Oshima S."/>
        </authorList>
    </citation>
    <scope>NUCLEOTIDE SEQUENCE [LARGE SCALE GENOMIC DNA]</scope>
    <source>
        <strain evidence="12">U-1</strain>
    </source>
</reference>
<keyword evidence="10" id="KW-0418">Kinase</keyword>
<dbReference type="GeneID" id="93375949"/>
<evidence type="ECO:0000313" key="12">
    <source>
        <dbReference type="Proteomes" id="UP000037179"/>
    </source>
</evidence>
<gene>
    <name evidence="10" type="ORF">NS506_03462</name>
    <name evidence="11" type="ORF">NSK11_contig00151-0016</name>
</gene>
<dbReference type="PRINTS" id="PR00320">
    <property type="entry name" value="GPROTEINBRPT"/>
</dbReference>
<dbReference type="KEGG" id="nsr:NS506_03462"/>
<proteinExistence type="predicted"/>
<dbReference type="Gene3D" id="3.30.200.20">
    <property type="entry name" value="Phosphorylase Kinase, domain 1"/>
    <property type="match status" value="1"/>
</dbReference>
<dbReference type="InterPro" id="IPR001680">
    <property type="entry name" value="WD40_rpt"/>
</dbReference>
<evidence type="ECO:0000256" key="1">
    <source>
        <dbReference type="ARBA" id="ARBA00022574"/>
    </source>
</evidence>
<dbReference type="PROSITE" id="PS00107">
    <property type="entry name" value="PROTEIN_KINASE_ATP"/>
    <property type="match status" value="1"/>
</dbReference>
<accession>A0ABC8ATX9</accession>
<evidence type="ECO:0000256" key="7">
    <source>
        <dbReference type="PROSITE-ProRule" id="PRU10141"/>
    </source>
</evidence>
<dbReference type="InterPro" id="IPR011009">
    <property type="entry name" value="Kinase-like_dom_sf"/>
</dbReference>
<evidence type="ECO:0000256" key="8">
    <source>
        <dbReference type="SAM" id="MobiDB-lite"/>
    </source>
</evidence>
<evidence type="ECO:0000259" key="9">
    <source>
        <dbReference type="PROSITE" id="PS50011"/>
    </source>
</evidence>
<protein>
    <submittedName>
        <fullName evidence="10 11">Serine/threonine protein kinase</fullName>
        <ecNumber evidence="10">2.7.11.1</ecNumber>
    </submittedName>
</protein>
<feature type="compositionally biased region" description="Low complexity" evidence="8">
    <location>
        <begin position="315"/>
        <end position="326"/>
    </location>
</feature>
<dbReference type="Pfam" id="PF00400">
    <property type="entry name" value="WD40"/>
    <property type="match status" value="6"/>
</dbReference>
<name>A0ABC8ATX9_9NOCA</name>
<dbReference type="InterPro" id="IPR020472">
    <property type="entry name" value="WD40_PAC1"/>
</dbReference>
<evidence type="ECO:0000256" key="4">
    <source>
        <dbReference type="ARBA" id="ARBA00022786"/>
    </source>
</evidence>
<evidence type="ECO:0000256" key="2">
    <source>
        <dbReference type="ARBA" id="ARBA00022737"/>
    </source>
</evidence>
<dbReference type="Proteomes" id="UP000037179">
    <property type="component" value="Unassembled WGS sequence"/>
</dbReference>
<dbReference type="Gene3D" id="1.10.510.10">
    <property type="entry name" value="Transferase(Phosphotransferase) domain 1"/>
    <property type="match status" value="1"/>
</dbReference>
<dbReference type="RefSeq" id="WP_121556183.1">
    <property type="nucleotide sequence ID" value="NZ_AP028459.1"/>
</dbReference>
<dbReference type="PANTHER" id="PTHR15622:SF2">
    <property type="entry name" value="U4_U6 SMALL NUCLEAR RIBONUCLEOPROTEIN PRP4"/>
    <property type="match status" value="1"/>
</dbReference>
<feature type="repeat" description="WD" evidence="6">
    <location>
        <begin position="561"/>
        <end position="602"/>
    </location>
</feature>
<keyword evidence="5 7" id="KW-0067">ATP-binding</keyword>
<feature type="repeat" description="WD" evidence="6">
    <location>
        <begin position="603"/>
        <end position="644"/>
    </location>
</feature>
<evidence type="ECO:0000313" key="10">
    <source>
        <dbReference type="EMBL" id="APA97514.1"/>
    </source>
</evidence>
<dbReference type="GO" id="GO:0004674">
    <property type="term" value="F:protein serine/threonine kinase activity"/>
    <property type="evidence" value="ECO:0007669"/>
    <property type="project" value="UniProtKB-KW"/>
</dbReference>
<keyword evidence="10" id="KW-0723">Serine/threonine-protein kinase</keyword>
<dbReference type="Proteomes" id="UP000180166">
    <property type="component" value="Chromosome"/>
</dbReference>
<reference evidence="11 12" key="2">
    <citation type="journal article" date="2016" name="Genome Announc.">
        <title>Draft Genome Sequence of Erythromycin- and Oxytetracycline-Sensitive Nocardia seriolae Strain U-1 (NBRC 110359).</title>
        <authorList>
            <person name="Imajoh M."/>
            <person name="Sukeda M."/>
            <person name="Shimizu M."/>
            <person name="Yamane J."/>
            <person name="Ohnishi K."/>
            <person name="Oshima S."/>
        </authorList>
    </citation>
    <scope>NUCLEOTIDE SEQUENCE [LARGE SCALE GENOMIC DNA]</scope>
    <source>
        <strain evidence="11 12">U-1</strain>
    </source>
</reference>
<organism evidence="10 13">
    <name type="scientific">Nocardia seriolae</name>
    <dbReference type="NCBI Taxonomy" id="37332"/>
    <lineage>
        <taxon>Bacteria</taxon>
        <taxon>Bacillati</taxon>
        <taxon>Actinomycetota</taxon>
        <taxon>Actinomycetes</taxon>
        <taxon>Mycobacteriales</taxon>
        <taxon>Nocardiaceae</taxon>
        <taxon>Nocardia</taxon>
    </lineage>
</organism>
<dbReference type="InterPro" id="IPR036322">
    <property type="entry name" value="WD40_repeat_dom_sf"/>
</dbReference>
<feature type="region of interest" description="Disordered" evidence="8">
    <location>
        <begin position="286"/>
        <end position="326"/>
    </location>
</feature>
<dbReference type="EMBL" id="BBYQ01000151">
    <property type="protein sequence ID" value="GAP32320.1"/>
    <property type="molecule type" value="Genomic_DNA"/>
</dbReference>
<keyword evidence="2" id="KW-0677">Repeat</keyword>
<evidence type="ECO:0000313" key="11">
    <source>
        <dbReference type="EMBL" id="GAP32320.1"/>
    </source>
</evidence>
<dbReference type="EC" id="2.7.11.1" evidence="10"/>
<feature type="binding site" evidence="7">
    <location>
        <position position="40"/>
    </location>
    <ligand>
        <name>ATP</name>
        <dbReference type="ChEBI" id="CHEBI:30616"/>
    </ligand>
</feature>
<dbReference type="PANTHER" id="PTHR15622">
    <property type="entry name" value="WD40 REPEAT PROTEIN"/>
    <property type="match status" value="1"/>
</dbReference>
<dbReference type="InterPro" id="IPR000719">
    <property type="entry name" value="Prot_kinase_dom"/>
</dbReference>
<reference evidence="10 13" key="3">
    <citation type="submission" date="2016-10" db="EMBL/GenBank/DDBJ databases">
        <title>Genome sequence of Nocardia seriolae strain EM150506, isolated from Anguila japonica.</title>
        <authorList>
            <person name="Han H.-J."/>
        </authorList>
    </citation>
    <scope>NUCLEOTIDE SEQUENCE [LARGE SCALE GENOMIC DNA]</scope>
    <source>
        <strain evidence="10 13">EM150506</strain>
    </source>
</reference>
<dbReference type="InterPro" id="IPR015943">
    <property type="entry name" value="WD40/YVTN_repeat-like_dom_sf"/>
</dbReference>
<sequence length="683" mass="71275">MLQAGDVFAGYAIERVLGSGGMGAVYLARHPRMNRHVALKVLNEGFAADPKVRMAFDREAALAVELDHPNIIPVYDRSGPDDPALWLAMRHIDGGDATTLLATAVGGLPAEQAIRLITDAAHALDYAHGRGVLHRDVKPANLLIEQDLRVGERALLTDFGIARTLNDTTTHSGVVATLAYTAPERFTDRLPTDHRADIYSLGCTFYQLLTGEPPFPRNDQAAVIAAHLGHPAPLTSSRRPDLPRGLDAVITTSLAKDPANRYQTCADLAEAAQRALGIRVATSAMRRAAAEPDDPPQHGLPPLLTTAPPRPPVSPATKPAVAKPVPGGRRISRRQLLIGGAIAVPVTAAAAGVALAVTQLGSGSGSKNSGAPSAVSLDGVLTGHIEAVKSVAFSPDGSLLASGSLDRTAQLWDVHSRKPDGPALEAGHAVHALAFSPDGSLLATAGGAKGDWATQLWDVRARQPDGESLDPGSCTGIGATAFSPDGTLLAVGRSVSGGSGAQLWNVRTRQLDSRQIDSGGQTAALAFSPDGSLLATSQGSGTDTRVRLWNTASRQSVPGDLVSHVDQVVSIAFSPDGTLLATGSRDTSIGLWDARSHLHIAQLVGHVGAVLSIAFSPDGTLLTSGGADRTVRLWNVHSRSQIGTPNAGHTDQISSVRFSPDGTLIATASLDRTIRLWRVNPPH</sequence>
<feature type="domain" description="Protein kinase" evidence="9">
    <location>
        <begin position="11"/>
        <end position="276"/>
    </location>
</feature>
<dbReference type="AlphaFoldDB" id="A0ABC8ATX9"/>
<dbReference type="CDD" id="cd14014">
    <property type="entry name" value="STKc_PknB_like"/>
    <property type="match status" value="1"/>
</dbReference>
<keyword evidence="10" id="KW-0808">Transferase</keyword>
<dbReference type="Pfam" id="PF00069">
    <property type="entry name" value="Pkinase"/>
    <property type="match status" value="1"/>
</dbReference>
<evidence type="ECO:0000256" key="6">
    <source>
        <dbReference type="PROSITE-ProRule" id="PRU00221"/>
    </source>
</evidence>
<dbReference type="EMBL" id="CP017839">
    <property type="protein sequence ID" value="APA97514.1"/>
    <property type="molecule type" value="Genomic_DNA"/>
</dbReference>
<dbReference type="SMART" id="SM00220">
    <property type="entry name" value="S_TKc"/>
    <property type="match status" value="1"/>
</dbReference>
<dbReference type="SUPFAM" id="SSF50978">
    <property type="entry name" value="WD40 repeat-like"/>
    <property type="match status" value="1"/>
</dbReference>
<dbReference type="InterPro" id="IPR017441">
    <property type="entry name" value="Protein_kinase_ATP_BS"/>
</dbReference>
<dbReference type="SMART" id="SM00320">
    <property type="entry name" value="WD40"/>
    <property type="match status" value="6"/>
</dbReference>
<feature type="repeat" description="WD" evidence="6">
    <location>
        <begin position="646"/>
        <end position="683"/>
    </location>
</feature>
<dbReference type="PROSITE" id="PS50011">
    <property type="entry name" value="PROTEIN_KINASE_DOM"/>
    <property type="match status" value="1"/>
</dbReference>
<dbReference type="InterPro" id="IPR051983">
    <property type="entry name" value="WSB_SOCS-box_domain"/>
</dbReference>
<dbReference type="InterPro" id="IPR008271">
    <property type="entry name" value="Ser/Thr_kinase_AS"/>
</dbReference>
<dbReference type="Gene3D" id="2.130.10.10">
    <property type="entry name" value="YVTN repeat-like/Quinoprotein amine dehydrogenase"/>
    <property type="match status" value="3"/>
</dbReference>
<dbReference type="InterPro" id="IPR019775">
    <property type="entry name" value="WD40_repeat_CS"/>
</dbReference>
<dbReference type="PROSITE" id="PS00678">
    <property type="entry name" value="WD_REPEATS_1"/>
    <property type="match status" value="3"/>
</dbReference>
<keyword evidence="4" id="KW-0833">Ubl conjugation pathway</keyword>
<evidence type="ECO:0000256" key="5">
    <source>
        <dbReference type="ARBA" id="ARBA00022840"/>
    </source>
</evidence>
<keyword evidence="1 6" id="KW-0853">WD repeat</keyword>